<evidence type="ECO:0000313" key="2">
    <source>
        <dbReference type="EMBL" id="MXU82677.1"/>
    </source>
</evidence>
<feature type="signal peptide" evidence="1">
    <location>
        <begin position="1"/>
        <end position="15"/>
    </location>
</feature>
<feature type="chain" id="PRO_5025477219" evidence="1">
    <location>
        <begin position="16"/>
        <end position="70"/>
    </location>
</feature>
<protein>
    <submittedName>
        <fullName evidence="2">Putative secreted protein</fullName>
    </submittedName>
</protein>
<proteinExistence type="predicted"/>
<keyword evidence="1" id="KW-0732">Signal</keyword>
<sequence>MLSFFLLFLFYLCIAMWEFPIPCKVGSLPGAHIGIVEFRGAMMAAAFRLWQATVSRLWKYCMSMASLCLV</sequence>
<dbReference type="AlphaFoldDB" id="A0A6B0U0F2"/>
<dbReference type="EMBL" id="GIFC01000594">
    <property type="protein sequence ID" value="MXU82677.1"/>
    <property type="molecule type" value="Transcribed_RNA"/>
</dbReference>
<organism evidence="2">
    <name type="scientific">Ixodes ricinus</name>
    <name type="common">Common tick</name>
    <name type="synonym">Acarus ricinus</name>
    <dbReference type="NCBI Taxonomy" id="34613"/>
    <lineage>
        <taxon>Eukaryota</taxon>
        <taxon>Metazoa</taxon>
        <taxon>Ecdysozoa</taxon>
        <taxon>Arthropoda</taxon>
        <taxon>Chelicerata</taxon>
        <taxon>Arachnida</taxon>
        <taxon>Acari</taxon>
        <taxon>Parasitiformes</taxon>
        <taxon>Ixodida</taxon>
        <taxon>Ixodoidea</taxon>
        <taxon>Ixodidae</taxon>
        <taxon>Ixodinae</taxon>
        <taxon>Ixodes</taxon>
    </lineage>
</organism>
<accession>A0A6B0U0F2</accession>
<evidence type="ECO:0000256" key="1">
    <source>
        <dbReference type="SAM" id="SignalP"/>
    </source>
</evidence>
<name>A0A6B0U0F2_IXORI</name>
<reference evidence="2" key="1">
    <citation type="submission" date="2019-12" db="EMBL/GenBank/DDBJ databases">
        <title>An insight into the sialome of adult female Ixodes ricinus ticks feeding for 6 days.</title>
        <authorList>
            <person name="Perner J."/>
            <person name="Ribeiro J.M.C."/>
        </authorList>
    </citation>
    <scope>NUCLEOTIDE SEQUENCE</scope>
    <source>
        <strain evidence="2">Semi-engorged</strain>
        <tissue evidence="2">Salivary glands</tissue>
    </source>
</reference>